<keyword evidence="4" id="KW-1185">Reference proteome</keyword>
<accession>A0A7W3IPM2</accession>
<proteinExistence type="predicted"/>
<sequence>MDHYDAFTAAGNTCERAIAAAIGTFGATSGQALAGVVGPLIEVPVLLGAVHLALRAGRTFPGRRPGLRTLQRNFVTPPVERRGLFLLACGA</sequence>
<keyword evidence="2" id="KW-0812">Transmembrane</keyword>
<dbReference type="GO" id="GO:0015297">
    <property type="term" value="F:antiporter activity"/>
    <property type="evidence" value="ECO:0007669"/>
    <property type="project" value="InterPro"/>
</dbReference>
<name>A0A7W3IPM2_9ACTN</name>
<gene>
    <name evidence="3" type="ORF">FHX74_000489</name>
</gene>
<organism evidence="3 4">
    <name type="scientific">Microlunatus kandeliicorticis</name>
    <dbReference type="NCBI Taxonomy" id="1759536"/>
    <lineage>
        <taxon>Bacteria</taxon>
        <taxon>Bacillati</taxon>
        <taxon>Actinomycetota</taxon>
        <taxon>Actinomycetes</taxon>
        <taxon>Propionibacteriales</taxon>
        <taxon>Propionibacteriaceae</taxon>
        <taxon>Microlunatus</taxon>
    </lineage>
</organism>
<comment type="caution">
    <text evidence="3">The sequence shown here is derived from an EMBL/GenBank/DDBJ whole genome shotgun (WGS) entry which is preliminary data.</text>
</comment>
<feature type="transmembrane region" description="Helical" evidence="2">
    <location>
        <begin position="32"/>
        <end position="54"/>
    </location>
</feature>
<dbReference type="GO" id="GO:0015104">
    <property type="term" value="F:antimonite transmembrane transporter activity"/>
    <property type="evidence" value="ECO:0007669"/>
    <property type="project" value="TreeGrafter"/>
</dbReference>
<evidence type="ECO:0000256" key="2">
    <source>
        <dbReference type="SAM" id="Phobius"/>
    </source>
</evidence>
<dbReference type="AlphaFoldDB" id="A0A7W3IPM2"/>
<dbReference type="GO" id="GO:0015105">
    <property type="term" value="F:arsenite transmembrane transporter activity"/>
    <property type="evidence" value="ECO:0007669"/>
    <property type="project" value="TreeGrafter"/>
</dbReference>
<keyword evidence="1" id="KW-0813">Transport</keyword>
<dbReference type="Proteomes" id="UP000523079">
    <property type="component" value="Unassembled WGS sequence"/>
</dbReference>
<dbReference type="PANTHER" id="PTHR43057:SF1">
    <property type="entry name" value="ARSENICAL-RESISTANCE PROTEIN 3"/>
    <property type="match status" value="1"/>
</dbReference>
<keyword evidence="2" id="KW-0472">Membrane</keyword>
<dbReference type="GO" id="GO:0005886">
    <property type="term" value="C:plasma membrane"/>
    <property type="evidence" value="ECO:0007669"/>
    <property type="project" value="TreeGrafter"/>
</dbReference>
<evidence type="ECO:0000256" key="1">
    <source>
        <dbReference type="ARBA" id="ARBA00022448"/>
    </source>
</evidence>
<dbReference type="PANTHER" id="PTHR43057">
    <property type="entry name" value="ARSENITE EFFLUX TRANSPORTER"/>
    <property type="match status" value="1"/>
</dbReference>
<protein>
    <submittedName>
        <fullName evidence="3">Uncharacterized protein</fullName>
    </submittedName>
</protein>
<evidence type="ECO:0000313" key="4">
    <source>
        <dbReference type="Proteomes" id="UP000523079"/>
    </source>
</evidence>
<reference evidence="3 4" key="1">
    <citation type="submission" date="2020-07" db="EMBL/GenBank/DDBJ databases">
        <title>Sequencing the genomes of 1000 actinobacteria strains.</title>
        <authorList>
            <person name="Klenk H.-P."/>
        </authorList>
    </citation>
    <scope>NUCLEOTIDE SEQUENCE [LARGE SCALE GENOMIC DNA]</scope>
    <source>
        <strain evidence="3 4">DSM 100723</strain>
    </source>
</reference>
<dbReference type="EMBL" id="JACGWT010000001">
    <property type="protein sequence ID" value="MBA8792895.1"/>
    <property type="molecule type" value="Genomic_DNA"/>
</dbReference>
<keyword evidence="2" id="KW-1133">Transmembrane helix</keyword>
<dbReference type="InterPro" id="IPR004706">
    <property type="entry name" value="Arsenical-R_Acr3"/>
</dbReference>
<evidence type="ECO:0000313" key="3">
    <source>
        <dbReference type="EMBL" id="MBA8792895.1"/>
    </source>
</evidence>